<accession>A0ACC1RKD1</accession>
<sequence length="137" mass="15236">MAVQGNFVDAVEAIVARADDVQLAKRDGKKRTALHIAADEGYVDIVRILLGNMDPNDVWNADHLGDTALHKATASAHRDVVKLLLRRAADADDLMIQNNLRQTAREVAVTRRDKRIIRLIEDCEESSQAGSREPQEQ</sequence>
<protein>
    <submittedName>
        <fullName evidence="1">Uncharacterized protein</fullName>
    </submittedName>
</protein>
<reference evidence="1" key="1">
    <citation type="submission" date="2022-08" db="EMBL/GenBank/DDBJ databases">
        <title>Genome Sequence of Fusarium decemcellulare.</title>
        <authorList>
            <person name="Buettner E."/>
        </authorList>
    </citation>
    <scope>NUCLEOTIDE SEQUENCE</scope>
    <source>
        <strain evidence="1">Babe19</strain>
    </source>
</reference>
<dbReference type="Proteomes" id="UP001148629">
    <property type="component" value="Unassembled WGS sequence"/>
</dbReference>
<evidence type="ECO:0000313" key="2">
    <source>
        <dbReference type="Proteomes" id="UP001148629"/>
    </source>
</evidence>
<organism evidence="1 2">
    <name type="scientific">Fusarium decemcellulare</name>
    <dbReference type="NCBI Taxonomy" id="57161"/>
    <lineage>
        <taxon>Eukaryota</taxon>
        <taxon>Fungi</taxon>
        <taxon>Dikarya</taxon>
        <taxon>Ascomycota</taxon>
        <taxon>Pezizomycotina</taxon>
        <taxon>Sordariomycetes</taxon>
        <taxon>Hypocreomycetidae</taxon>
        <taxon>Hypocreales</taxon>
        <taxon>Nectriaceae</taxon>
        <taxon>Fusarium</taxon>
        <taxon>Fusarium decemcellulare species complex</taxon>
    </lineage>
</organism>
<proteinExistence type="predicted"/>
<keyword evidence="2" id="KW-1185">Reference proteome</keyword>
<name>A0ACC1RKD1_9HYPO</name>
<comment type="caution">
    <text evidence="1">The sequence shown here is derived from an EMBL/GenBank/DDBJ whole genome shotgun (WGS) entry which is preliminary data.</text>
</comment>
<dbReference type="EMBL" id="JANRMS010002682">
    <property type="protein sequence ID" value="KAJ3521389.1"/>
    <property type="molecule type" value="Genomic_DNA"/>
</dbReference>
<gene>
    <name evidence="1" type="ORF">NM208_g13311</name>
</gene>
<evidence type="ECO:0000313" key="1">
    <source>
        <dbReference type="EMBL" id="KAJ3521389.1"/>
    </source>
</evidence>